<evidence type="ECO:0000313" key="1">
    <source>
        <dbReference type="EMBL" id="REG23565.1"/>
    </source>
</evidence>
<dbReference type="EMBL" id="QUMU01000016">
    <property type="protein sequence ID" value="REG23565.1"/>
    <property type="molecule type" value="Genomic_DNA"/>
</dbReference>
<organism evidence="1 2">
    <name type="scientific">Archangium gephyra</name>
    <dbReference type="NCBI Taxonomy" id="48"/>
    <lineage>
        <taxon>Bacteria</taxon>
        <taxon>Pseudomonadati</taxon>
        <taxon>Myxococcota</taxon>
        <taxon>Myxococcia</taxon>
        <taxon>Myxococcales</taxon>
        <taxon>Cystobacterineae</taxon>
        <taxon>Archangiaceae</taxon>
        <taxon>Archangium</taxon>
    </lineage>
</organism>
<accession>A0ABX9JP66</accession>
<sequence>MKPLPAPPRGPGCPPVVVLEYLAAGDPVEPGTPVHVAACAACGEHVRALTEASEAYRRSHPPERFLRKLEAREVAPPAWRRWLLGSAAASACAVLLTVLTLRGTDEVRLKGGTEFGVYVKRAGEAAPLRLASGAKVRAGEVLRFHYQPPGDGWLLLVSIDGTGQLTVFHPYQGTAAARVAGGTLSVLEESIALDEAPGPERLAAIFSPEPFTLEELRGWLRGPSSSAPRIDCPHCQVEWVVLEKSP</sequence>
<gene>
    <name evidence="1" type="ORF">ATI61_11633</name>
</gene>
<proteinExistence type="predicted"/>
<reference evidence="1 2" key="1">
    <citation type="submission" date="2018-08" db="EMBL/GenBank/DDBJ databases">
        <title>Genomic Encyclopedia of Archaeal and Bacterial Type Strains, Phase II (KMG-II): from individual species to whole genera.</title>
        <authorList>
            <person name="Goeker M."/>
        </authorList>
    </citation>
    <scope>NUCLEOTIDE SEQUENCE [LARGE SCALE GENOMIC DNA]</scope>
    <source>
        <strain evidence="1 2">DSM 2261</strain>
    </source>
</reference>
<comment type="caution">
    <text evidence="1">The sequence shown here is derived from an EMBL/GenBank/DDBJ whole genome shotgun (WGS) entry which is preliminary data.</text>
</comment>
<dbReference type="RefSeq" id="WP_047857754.1">
    <property type="nucleotide sequence ID" value="NZ_CP011509.1"/>
</dbReference>
<dbReference type="Proteomes" id="UP000256345">
    <property type="component" value="Unassembled WGS sequence"/>
</dbReference>
<evidence type="ECO:0000313" key="2">
    <source>
        <dbReference type="Proteomes" id="UP000256345"/>
    </source>
</evidence>
<name>A0ABX9JP66_9BACT</name>
<protein>
    <submittedName>
        <fullName evidence="1">Uncharacterized protein DUF4384</fullName>
    </submittedName>
</protein>
<keyword evidence="2" id="KW-1185">Reference proteome</keyword>